<dbReference type="Proteomes" id="UP000646749">
    <property type="component" value="Unassembled WGS sequence"/>
</dbReference>
<proteinExistence type="predicted"/>
<accession>A0ABQ4E7Y8</accession>
<organism evidence="1 2">
    <name type="scientific">Plantactinospora endophytica</name>
    <dbReference type="NCBI Taxonomy" id="673535"/>
    <lineage>
        <taxon>Bacteria</taxon>
        <taxon>Bacillati</taxon>
        <taxon>Actinomycetota</taxon>
        <taxon>Actinomycetes</taxon>
        <taxon>Micromonosporales</taxon>
        <taxon>Micromonosporaceae</taxon>
        <taxon>Plantactinospora</taxon>
    </lineage>
</organism>
<protein>
    <submittedName>
        <fullName evidence="1">Uncharacterized protein</fullName>
    </submittedName>
</protein>
<comment type="caution">
    <text evidence="1">The sequence shown here is derived from an EMBL/GenBank/DDBJ whole genome shotgun (WGS) entry which is preliminary data.</text>
</comment>
<dbReference type="EMBL" id="BONW01000030">
    <property type="protein sequence ID" value="GIG90828.1"/>
    <property type="molecule type" value="Genomic_DNA"/>
</dbReference>
<dbReference type="RefSeq" id="WP_239141430.1">
    <property type="nucleotide sequence ID" value="NZ_BONW01000030.1"/>
</dbReference>
<gene>
    <name evidence="1" type="ORF">Pen02_57640</name>
</gene>
<evidence type="ECO:0000313" key="2">
    <source>
        <dbReference type="Proteomes" id="UP000646749"/>
    </source>
</evidence>
<reference evidence="1 2" key="1">
    <citation type="submission" date="2021-01" db="EMBL/GenBank/DDBJ databases">
        <title>Whole genome shotgun sequence of Plantactinospora endophytica NBRC 110450.</title>
        <authorList>
            <person name="Komaki H."/>
            <person name="Tamura T."/>
        </authorList>
    </citation>
    <scope>NUCLEOTIDE SEQUENCE [LARGE SCALE GENOMIC DNA]</scope>
    <source>
        <strain evidence="1 2">NBRC 110450</strain>
    </source>
</reference>
<keyword evidence="2" id="KW-1185">Reference proteome</keyword>
<name>A0ABQ4E7Y8_9ACTN</name>
<evidence type="ECO:0000313" key="1">
    <source>
        <dbReference type="EMBL" id="GIG90828.1"/>
    </source>
</evidence>
<sequence length="169" mass="18641">MAIVHAFALPLALLAVVGLPAVVAALIFADELADRCFHWFADRRDSRRFRRAINRLDRAFEVDAPAHEVGPADLDRVDHPAIERIAADLRRLGDQRLSVAGRSRMWQDAVLEAYDDRLRLASRCLGVAEHLGDLDGVDLEIERVRVEGELQAAGLILPSPHAGPRQGSS</sequence>